<dbReference type="GO" id="GO:0008168">
    <property type="term" value="F:methyltransferase activity"/>
    <property type="evidence" value="ECO:0007669"/>
    <property type="project" value="UniProtKB-KW"/>
</dbReference>
<protein>
    <submittedName>
        <fullName evidence="5">S-adenosyl-L-methionine-dependent methyltransferase</fullName>
    </submittedName>
</protein>
<sequence>MRMLRDEQEMREQDAVLSQQLHGSSVTAQGLFAMRKDSKLYRVVLERYFQYFAKDIVENDRTCTEERRQAEHATMEPFLQAIARHEHYLAYQIGIQEGMMVLDAGCGLGGPAREIASSTNATIMGVNNSDYQIQKAMHYTKQAGLSHKVTFTKGNFTQMKIPNNFFDAAYSIEACVHAPTLEMVYSEIFRVLKPGCVFGVYEWLLTDNFDENNHEHRSIALGIQQGNGIPKLFTVSQGLLAMKNAGFELLKHEDLATRPAISPWYHPLAMSVKDVRSLSDLITYAPMSKLGRIVTHYMTRALEGAGIVPKGTQMVADSLDSTADSLVAGGKKGIFTPMYFMLARKPEV</sequence>
<evidence type="ECO:0000256" key="2">
    <source>
        <dbReference type="ARBA" id="ARBA00038188"/>
    </source>
</evidence>
<evidence type="ECO:0000256" key="3">
    <source>
        <dbReference type="PROSITE-ProRule" id="PRU01022"/>
    </source>
</evidence>
<dbReference type="GO" id="GO:0032259">
    <property type="term" value="P:methylation"/>
    <property type="evidence" value="ECO:0007669"/>
    <property type="project" value="UniProtKB-KW"/>
</dbReference>
<dbReference type="PROSITE" id="PS51685">
    <property type="entry name" value="SAM_MT_ERG6_SMT"/>
    <property type="match status" value="1"/>
</dbReference>
<dbReference type="InterPro" id="IPR013705">
    <property type="entry name" value="Sterol_MeTrfase_C"/>
</dbReference>
<dbReference type="InterPro" id="IPR025714">
    <property type="entry name" value="Methyltranfer_dom"/>
</dbReference>
<gene>
    <name evidence="5" type="ORF">BJY01DRAFT_258095</name>
</gene>
<dbReference type="InterPro" id="IPR050447">
    <property type="entry name" value="Erg6_SMT_methyltransf"/>
</dbReference>
<dbReference type="Proteomes" id="UP001610446">
    <property type="component" value="Unassembled WGS sequence"/>
</dbReference>
<dbReference type="SUPFAM" id="SSF53335">
    <property type="entry name" value="S-adenosyl-L-methionine-dependent methyltransferases"/>
    <property type="match status" value="1"/>
</dbReference>
<dbReference type="Gene3D" id="3.40.50.150">
    <property type="entry name" value="Vaccinia Virus protein VP39"/>
    <property type="match status" value="1"/>
</dbReference>
<name>A0ABR4JDP8_9EURO</name>
<evidence type="ECO:0000313" key="5">
    <source>
        <dbReference type="EMBL" id="KAL2838173.1"/>
    </source>
</evidence>
<keyword evidence="3" id="KW-0949">S-adenosyl-L-methionine</keyword>
<evidence type="ECO:0000313" key="6">
    <source>
        <dbReference type="Proteomes" id="UP001610446"/>
    </source>
</evidence>
<feature type="domain" description="SAM-dependent methyltransferase Erg6/SMT-type" evidence="4">
    <location>
        <begin position="76"/>
        <end position="346"/>
    </location>
</feature>
<evidence type="ECO:0000256" key="1">
    <source>
        <dbReference type="ARBA" id="ARBA00022679"/>
    </source>
</evidence>
<reference evidence="5 6" key="1">
    <citation type="submission" date="2024-07" db="EMBL/GenBank/DDBJ databases">
        <title>Section-level genome sequencing and comparative genomics of Aspergillus sections Usti and Cavernicolus.</title>
        <authorList>
            <consortium name="Lawrence Berkeley National Laboratory"/>
            <person name="Nybo J.L."/>
            <person name="Vesth T.C."/>
            <person name="Theobald S."/>
            <person name="Frisvad J.C."/>
            <person name="Larsen T.O."/>
            <person name="Kjaerboelling I."/>
            <person name="Rothschild-Mancinelli K."/>
            <person name="Lyhne E.K."/>
            <person name="Kogle M.E."/>
            <person name="Barry K."/>
            <person name="Clum A."/>
            <person name="Na H."/>
            <person name="Ledsgaard L."/>
            <person name="Lin J."/>
            <person name="Lipzen A."/>
            <person name="Kuo A."/>
            <person name="Riley R."/>
            <person name="Mondo S."/>
            <person name="Labutti K."/>
            <person name="Haridas S."/>
            <person name="Pangalinan J."/>
            <person name="Salamov A.A."/>
            <person name="Simmons B.A."/>
            <person name="Magnuson J.K."/>
            <person name="Chen J."/>
            <person name="Drula E."/>
            <person name="Henrissat B."/>
            <person name="Wiebenga A."/>
            <person name="Lubbers R.J."/>
            <person name="Gomes A.C."/>
            <person name="Makela M.R."/>
            <person name="Stajich J."/>
            <person name="Grigoriev I.V."/>
            <person name="Mortensen U.H."/>
            <person name="De Vries R.P."/>
            <person name="Baker S.E."/>
            <person name="Andersen M.R."/>
        </authorList>
    </citation>
    <scope>NUCLEOTIDE SEQUENCE [LARGE SCALE GENOMIC DNA]</scope>
    <source>
        <strain evidence="5 6">CBS 123904</strain>
    </source>
</reference>
<accession>A0ABR4JDP8</accession>
<dbReference type="Pfam" id="PF13847">
    <property type="entry name" value="Methyltransf_31"/>
    <property type="match status" value="1"/>
</dbReference>
<evidence type="ECO:0000259" key="4">
    <source>
        <dbReference type="PROSITE" id="PS51685"/>
    </source>
</evidence>
<dbReference type="EMBL" id="JBFXLU010000149">
    <property type="protein sequence ID" value="KAL2838173.1"/>
    <property type="molecule type" value="Genomic_DNA"/>
</dbReference>
<dbReference type="CDD" id="cd02440">
    <property type="entry name" value="AdoMet_MTases"/>
    <property type="match status" value="1"/>
</dbReference>
<comment type="similarity">
    <text evidence="2 3">Belongs to the class I-like SAM-binding methyltransferase superfamily. Erg6/SMT family.</text>
</comment>
<keyword evidence="1 3" id="KW-0808">Transferase</keyword>
<keyword evidence="6" id="KW-1185">Reference proteome</keyword>
<comment type="caution">
    <text evidence="5">The sequence shown here is derived from an EMBL/GenBank/DDBJ whole genome shotgun (WGS) entry which is preliminary data.</text>
</comment>
<proteinExistence type="inferred from homology"/>
<dbReference type="Pfam" id="PF08498">
    <property type="entry name" value="Sterol_MT_C"/>
    <property type="match status" value="1"/>
</dbReference>
<dbReference type="PANTHER" id="PTHR44068:SF1">
    <property type="entry name" value="HYPOTHETICAL LOC100005854"/>
    <property type="match status" value="1"/>
</dbReference>
<dbReference type="InterPro" id="IPR030384">
    <property type="entry name" value="MeTrfase_SMT"/>
</dbReference>
<organism evidence="5 6">
    <name type="scientific">Aspergillus pseudoustus</name>
    <dbReference type="NCBI Taxonomy" id="1810923"/>
    <lineage>
        <taxon>Eukaryota</taxon>
        <taxon>Fungi</taxon>
        <taxon>Dikarya</taxon>
        <taxon>Ascomycota</taxon>
        <taxon>Pezizomycotina</taxon>
        <taxon>Eurotiomycetes</taxon>
        <taxon>Eurotiomycetidae</taxon>
        <taxon>Eurotiales</taxon>
        <taxon>Aspergillaceae</taxon>
        <taxon>Aspergillus</taxon>
        <taxon>Aspergillus subgen. Nidulantes</taxon>
    </lineage>
</organism>
<dbReference type="PANTHER" id="PTHR44068">
    <property type="entry name" value="ZGC:194242"/>
    <property type="match status" value="1"/>
</dbReference>
<dbReference type="InterPro" id="IPR029063">
    <property type="entry name" value="SAM-dependent_MTases_sf"/>
</dbReference>
<keyword evidence="3 5" id="KW-0489">Methyltransferase</keyword>